<keyword evidence="3" id="KW-1185">Reference proteome</keyword>
<reference evidence="2 3" key="1">
    <citation type="submission" date="2016-11" db="EMBL/GenBank/DDBJ databases">
        <authorList>
            <person name="Jaros S."/>
            <person name="Januszkiewicz K."/>
            <person name="Wedrychowicz H."/>
        </authorList>
    </citation>
    <scope>NUCLEOTIDE SEQUENCE [LARGE SCALE GENOMIC DNA]</scope>
    <source>
        <strain evidence="2 3">DSM 44523</strain>
    </source>
</reference>
<dbReference type="EMBL" id="FQVN01000002">
    <property type="protein sequence ID" value="SHF06912.1"/>
    <property type="molecule type" value="Genomic_DNA"/>
</dbReference>
<evidence type="ECO:0000313" key="3">
    <source>
        <dbReference type="Proteomes" id="UP000184501"/>
    </source>
</evidence>
<dbReference type="RefSeq" id="WP_200797405.1">
    <property type="nucleotide sequence ID" value="NZ_FQVN01000002.1"/>
</dbReference>
<sequence>MSNDLHMWRKSSRSGQENACVEVAMTESTVAVRDSKNAAGPALAFTPAAFSTFVATVKAGQLDLS</sequence>
<gene>
    <name evidence="2" type="ORF">SAMN05444320_102414</name>
</gene>
<proteinExistence type="predicted"/>
<dbReference type="Pfam" id="PF04149">
    <property type="entry name" value="DUF397"/>
    <property type="match status" value="1"/>
</dbReference>
<feature type="domain" description="DUF397" evidence="1">
    <location>
        <begin position="8"/>
        <end position="58"/>
    </location>
</feature>
<organism evidence="2 3">
    <name type="scientific">Streptoalloteichus hindustanus</name>
    <dbReference type="NCBI Taxonomy" id="2017"/>
    <lineage>
        <taxon>Bacteria</taxon>
        <taxon>Bacillati</taxon>
        <taxon>Actinomycetota</taxon>
        <taxon>Actinomycetes</taxon>
        <taxon>Pseudonocardiales</taxon>
        <taxon>Pseudonocardiaceae</taxon>
        <taxon>Streptoalloteichus</taxon>
    </lineage>
</organism>
<evidence type="ECO:0000259" key="1">
    <source>
        <dbReference type="Pfam" id="PF04149"/>
    </source>
</evidence>
<dbReference type="STRING" id="2017.SAMN05444320_102414"/>
<accession>A0A1M4YN34</accession>
<name>A0A1M4YN34_STRHI</name>
<dbReference type="Proteomes" id="UP000184501">
    <property type="component" value="Unassembled WGS sequence"/>
</dbReference>
<protein>
    <recommendedName>
        <fullName evidence="1">DUF397 domain-containing protein</fullName>
    </recommendedName>
</protein>
<dbReference type="InterPro" id="IPR007278">
    <property type="entry name" value="DUF397"/>
</dbReference>
<evidence type="ECO:0000313" key="2">
    <source>
        <dbReference type="EMBL" id="SHF06912.1"/>
    </source>
</evidence>
<dbReference type="AlphaFoldDB" id="A0A1M4YN34"/>